<reference evidence="2 3" key="1">
    <citation type="submission" date="2013-05" db="EMBL/GenBank/DDBJ databases">
        <title>Genome assembly of Chondromyces apiculatus DSM 436.</title>
        <authorList>
            <person name="Sharma G."/>
            <person name="Khatri I."/>
            <person name="Kaur C."/>
            <person name="Mayilraj S."/>
            <person name="Subramanian S."/>
        </authorList>
    </citation>
    <scope>NUCLEOTIDE SEQUENCE [LARGE SCALE GENOMIC DNA]</scope>
    <source>
        <strain evidence="2 3">DSM 436</strain>
    </source>
</reference>
<keyword evidence="1" id="KW-0812">Transmembrane</keyword>
<feature type="transmembrane region" description="Helical" evidence="1">
    <location>
        <begin position="198"/>
        <end position="218"/>
    </location>
</feature>
<dbReference type="AlphaFoldDB" id="A0A017T0I9"/>
<dbReference type="GO" id="GO:0008233">
    <property type="term" value="F:peptidase activity"/>
    <property type="evidence" value="ECO:0007669"/>
    <property type="project" value="InterPro"/>
</dbReference>
<dbReference type="Pfam" id="PF13367">
    <property type="entry name" value="PrsW-protease"/>
    <property type="match status" value="1"/>
</dbReference>
<dbReference type="Proteomes" id="UP000019678">
    <property type="component" value="Unassembled WGS sequence"/>
</dbReference>
<proteinExistence type="predicted"/>
<accession>A0A017T0I9</accession>
<evidence type="ECO:0000256" key="1">
    <source>
        <dbReference type="SAM" id="Phobius"/>
    </source>
</evidence>
<feature type="transmembrane region" description="Helical" evidence="1">
    <location>
        <begin position="173"/>
        <end position="192"/>
    </location>
</feature>
<feature type="transmembrane region" description="Helical" evidence="1">
    <location>
        <begin position="111"/>
        <end position="131"/>
    </location>
</feature>
<feature type="transmembrane region" description="Helical" evidence="1">
    <location>
        <begin position="364"/>
        <end position="384"/>
    </location>
</feature>
<dbReference type="RefSeq" id="WP_044247599.1">
    <property type="nucleotide sequence ID" value="NZ_ASRX01000061.1"/>
</dbReference>
<organism evidence="2 3">
    <name type="scientific">Chondromyces apiculatus DSM 436</name>
    <dbReference type="NCBI Taxonomy" id="1192034"/>
    <lineage>
        <taxon>Bacteria</taxon>
        <taxon>Pseudomonadati</taxon>
        <taxon>Myxococcota</taxon>
        <taxon>Polyangia</taxon>
        <taxon>Polyangiales</taxon>
        <taxon>Polyangiaceae</taxon>
        <taxon>Chondromyces</taxon>
    </lineage>
</organism>
<sequence>MSALSLILGLVAVAAPAVVWFLLLRRVRGGARRFTAALAAAALGALAFVPAALLEGLLMRWAGLDRHARAMDVATLVYAILVAAPIEQALKVAAVTPLVRTRKLAAPIDGILYASTAALGFVTAHNAVFLWGRALPSVDMVRVLMAVPGHVAFAAAWGYALGRDRRHRIGGRWFNATWLAATLFNGVYDHLVYARAPIAMLGALPILVAVGGIALSAAQDLLRRDQLPSDPRVRRLLSSIAPPSIGAVRAALRRTERPVTLTWIVFGALVTTGVLTAMLVGSVALGHYLGIDFAAVDRAEANTQAMVPLALIGGAALLAFPVAGYLVARASATRSVLEPAIAAALAIVGSLVLLGLAAPIAVVFAIAFAPIAFGLACAGAWMGMTR</sequence>
<dbReference type="STRING" id="1192034.CAP_7151"/>
<feature type="transmembrane region" description="Helical" evidence="1">
    <location>
        <begin position="36"/>
        <end position="53"/>
    </location>
</feature>
<feature type="transmembrane region" description="Helical" evidence="1">
    <location>
        <begin position="143"/>
        <end position="161"/>
    </location>
</feature>
<comment type="caution">
    <text evidence="2">The sequence shown here is derived from an EMBL/GenBank/DDBJ whole genome shotgun (WGS) entry which is preliminary data.</text>
</comment>
<evidence type="ECO:0000313" key="3">
    <source>
        <dbReference type="Proteomes" id="UP000019678"/>
    </source>
</evidence>
<evidence type="ECO:0000313" key="2">
    <source>
        <dbReference type="EMBL" id="EYF02380.1"/>
    </source>
</evidence>
<feature type="transmembrane region" description="Helical" evidence="1">
    <location>
        <begin position="340"/>
        <end position="358"/>
    </location>
</feature>
<evidence type="ECO:0008006" key="4">
    <source>
        <dbReference type="Google" id="ProtNLM"/>
    </source>
</evidence>
<feature type="transmembrane region" description="Helical" evidence="1">
    <location>
        <begin position="305"/>
        <end position="328"/>
    </location>
</feature>
<dbReference type="EMBL" id="ASRX01000061">
    <property type="protein sequence ID" value="EYF02380.1"/>
    <property type="molecule type" value="Genomic_DNA"/>
</dbReference>
<feature type="transmembrane region" description="Helical" evidence="1">
    <location>
        <begin position="73"/>
        <end position="99"/>
    </location>
</feature>
<keyword evidence="1" id="KW-0472">Membrane</keyword>
<dbReference type="InterPro" id="IPR026898">
    <property type="entry name" value="PrsW"/>
</dbReference>
<dbReference type="PANTHER" id="PTHR36844">
    <property type="entry name" value="PROTEASE PRSW"/>
    <property type="match status" value="1"/>
</dbReference>
<dbReference type="eggNOG" id="COG2339">
    <property type="taxonomic scope" value="Bacteria"/>
</dbReference>
<dbReference type="OrthoDB" id="508302at2"/>
<feature type="transmembrane region" description="Helical" evidence="1">
    <location>
        <begin position="261"/>
        <end position="285"/>
    </location>
</feature>
<protein>
    <recommendedName>
        <fullName evidence="4">Protease PrsW</fullName>
    </recommendedName>
</protein>
<keyword evidence="1" id="KW-1133">Transmembrane helix</keyword>
<dbReference type="PANTHER" id="PTHR36844:SF1">
    <property type="entry name" value="PROTEASE PRSW"/>
    <property type="match status" value="1"/>
</dbReference>
<feature type="transmembrane region" description="Helical" evidence="1">
    <location>
        <begin position="6"/>
        <end position="24"/>
    </location>
</feature>
<keyword evidence="3" id="KW-1185">Reference proteome</keyword>
<name>A0A017T0I9_9BACT</name>
<gene>
    <name evidence="2" type="ORF">CAP_7151</name>
</gene>